<dbReference type="GO" id="GO:0005886">
    <property type="term" value="C:plasma membrane"/>
    <property type="evidence" value="ECO:0007669"/>
    <property type="project" value="TreeGrafter"/>
</dbReference>
<keyword evidence="1" id="KW-1133">Transmembrane helix</keyword>
<dbReference type="Pfam" id="PF02698">
    <property type="entry name" value="DUF218"/>
    <property type="match status" value="1"/>
</dbReference>
<dbReference type="AlphaFoldDB" id="A0A2U2DPM6"/>
<reference evidence="3 4" key="1">
    <citation type="submission" date="2018-05" db="EMBL/GenBank/DDBJ databases">
        <title>The draft genome of strain NS-104.</title>
        <authorList>
            <person name="Hang P."/>
            <person name="Jiang J."/>
        </authorList>
    </citation>
    <scope>NUCLEOTIDE SEQUENCE [LARGE SCALE GENOMIC DNA]</scope>
    <source>
        <strain evidence="3 4">NS-104</strain>
    </source>
</reference>
<sequence>MSRITRKTDFLISRSAPPGQKPARRGPIRRVARLLGIFTILLAAATFAGFLWFADRVTALAPPSEAKADAIVVLTGGSQRIDQAVELLRSGAGERLLISGVHPATSRAQIRRLTKSSDDLFSCCVDIGYEALDTIGNATETVRWIHDRGYRRVLVVTNNYHMPRSLFELRRLDPQTEFVPYPVVRSDLKAKNWFADPDVLRALIVEYVKIIAASARDFTGYGGMTGLRTDDEPAAAGLKS</sequence>
<feature type="domain" description="DUF218" evidence="2">
    <location>
        <begin position="69"/>
        <end position="207"/>
    </location>
</feature>
<dbReference type="CDD" id="cd06259">
    <property type="entry name" value="YdcF-like"/>
    <property type="match status" value="1"/>
</dbReference>
<keyword evidence="1" id="KW-0812">Transmembrane</keyword>
<comment type="caution">
    <text evidence="3">The sequence shown here is derived from an EMBL/GenBank/DDBJ whole genome shotgun (WGS) entry which is preliminary data.</text>
</comment>
<keyword evidence="4" id="KW-1185">Reference proteome</keyword>
<proteinExistence type="predicted"/>
<keyword evidence="1" id="KW-0472">Membrane</keyword>
<dbReference type="InterPro" id="IPR003848">
    <property type="entry name" value="DUF218"/>
</dbReference>
<dbReference type="GO" id="GO:0043164">
    <property type="term" value="P:Gram-negative-bacterium-type cell wall biogenesis"/>
    <property type="evidence" value="ECO:0007669"/>
    <property type="project" value="TreeGrafter"/>
</dbReference>
<dbReference type="GO" id="GO:0000270">
    <property type="term" value="P:peptidoglycan metabolic process"/>
    <property type="evidence" value="ECO:0007669"/>
    <property type="project" value="TreeGrafter"/>
</dbReference>
<dbReference type="PANTHER" id="PTHR30336:SF4">
    <property type="entry name" value="ENVELOPE BIOGENESIS FACTOR ELYC"/>
    <property type="match status" value="1"/>
</dbReference>
<organism evidence="3 4">
    <name type="scientific">Metarhizobium album</name>
    <dbReference type="NCBI Taxonomy" id="2182425"/>
    <lineage>
        <taxon>Bacteria</taxon>
        <taxon>Pseudomonadati</taxon>
        <taxon>Pseudomonadota</taxon>
        <taxon>Alphaproteobacteria</taxon>
        <taxon>Hyphomicrobiales</taxon>
        <taxon>Rhizobiaceae</taxon>
        <taxon>Metarhizobium</taxon>
    </lineage>
</organism>
<dbReference type="OrthoDB" id="9812311at2"/>
<accession>A0A2U2DPM6</accession>
<dbReference type="Proteomes" id="UP000245252">
    <property type="component" value="Unassembled WGS sequence"/>
</dbReference>
<evidence type="ECO:0000313" key="3">
    <source>
        <dbReference type="EMBL" id="PWE55253.1"/>
    </source>
</evidence>
<dbReference type="EMBL" id="QFBC01000007">
    <property type="protein sequence ID" value="PWE55253.1"/>
    <property type="molecule type" value="Genomic_DNA"/>
</dbReference>
<evidence type="ECO:0000259" key="2">
    <source>
        <dbReference type="Pfam" id="PF02698"/>
    </source>
</evidence>
<evidence type="ECO:0000313" key="4">
    <source>
        <dbReference type="Proteomes" id="UP000245252"/>
    </source>
</evidence>
<gene>
    <name evidence="3" type="ORF">DEM27_16385</name>
</gene>
<evidence type="ECO:0000256" key="1">
    <source>
        <dbReference type="SAM" id="Phobius"/>
    </source>
</evidence>
<feature type="transmembrane region" description="Helical" evidence="1">
    <location>
        <begin position="31"/>
        <end position="54"/>
    </location>
</feature>
<dbReference type="InterPro" id="IPR051599">
    <property type="entry name" value="Cell_Envelope_Assoc"/>
</dbReference>
<dbReference type="RefSeq" id="WP_109459550.1">
    <property type="nucleotide sequence ID" value="NZ_QFBC01000007.1"/>
</dbReference>
<dbReference type="PANTHER" id="PTHR30336">
    <property type="entry name" value="INNER MEMBRANE PROTEIN, PROBABLE PERMEASE"/>
    <property type="match status" value="1"/>
</dbReference>
<name>A0A2U2DPM6_9HYPH</name>
<protein>
    <recommendedName>
        <fullName evidence="2">DUF218 domain-containing protein</fullName>
    </recommendedName>
</protein>